<proteinExistence type="predicted"/>
<organism evidence="1 2">
    <name type="scientific">Linum tenue</name>
    <dbReference type="NCBI Taxonomy" id="586396"/>
    <lineage>
        <taxon>Eukaryota</taxon>
        <taxon>Viridiplantae</taxon>
        <taxon>Streptophyta</taxon>
        <taxon>Embryophyta</taxon>
        <taxon>Tracheophyta</taxon>
        <taxon>Spermatophyta</taxon>
        <taxon>Magnoliopsida</taxon>
        <taxon>eudicotyledons</taxon>
        <taxon>Gunneridae</taxon>
        <taxon>Pentapetalae</taxon>
        <taxon>rosids</taxon>
        <taxon>fabids</taxon>
        <taxon>Malpighiales</taxon>
        <taxon>Linaceae</taxon>
        <taxon>Linum</taxon>
    </lineage>
</organism>
<dbReference type="Proteomes" id="UP001154282">
    <property type="component" value="Unassembled WGS sequence"/>
</dbReference>
<dbReference type="AlphaFoldDB" id="A0AAV0NFE6"/>
<accession>A0AAV0NFE6</accession>
<keyword evidence="2" id="KW-1185">Reference proteome</keyword>
<protein>
    <submittedName>
        <fullName evidence="1">Uncharacterized protein</fullName>
    </submittedName>
</protein>
<name>A0AAV0NFE6_9ROSI</name>
<evidence type="ECO:0000313" key="2">
    <source>
        <dbReference type="Proteomes" id="UP001154282"/>
    </source>
</evidence>
<sequence length="63" mass="7023">MYCEMGRSALQMTQSSSLGGDLGGWSALLMLWAWERFPHTTPLHIETGAQITEDAVYSAQNLY</sequence>
<dbReference type="EMBL" id="CAMGYJ010000008">
    <property type="protein sequence ID" value="CAI0457334.1"/>
    <property type="molecule type" value="Genomic_DNA"/>
</dbReference>
<gene>
    <name evidence="1" type="ORF">LITE_LOCUS33100</name>
</gene>
<reference evidence="1" key="1">
    <citation type="submission" date="2022-08" db="EMBL/GenBank/DDBJ databases">
        <authorList>
            <person name="Gutierrez-Valencia J."/>
        </authorList>
    </citation>
    <scope>NUCLEOTIDE SEQUENCE</scope>
</reference>
<evidence type="ECO:0000313" key="1">
    <source>
        <dbReference type="EMBL" id="CAI0457334.1"/>
    </source>
</evidence>
<comment type="caution">
    <text evidence="1">The sequence shown here is derived from an EMBL/GenBank/DDBJ whole genome shotgun (WGS) entry which is preliminary data.</text>
</comment>